<dbReference type="Proteomes" id="UP000053904">
    <property type="component" value="Unassembled WGS sequence"/>
</dbReference>
<feature type="signal peptide" evidence="2">
    <location>
        <begin position="1"/>
        <end position="22"/>
    </location>
</feature>
<reference evidence="4" key="1">
    <citation type="journal article" date="2015" name="MBio">
        <title>Genome-Resolved Metagenomic Analysis Reveals Roles for Candidate Phyla and Other Microbial Community Members in Biogeochemical Transformations in Oil Reservoirs.</title>
        <authorList>
            <person name="Hu P."/>
            <person name="Tom L."/>
            <person name="Singh A."/>
            <person name="Thomas B.C."/>
            <person name="Baker B.J."/>
            <person name="Piceno Y.M."/>
            <person name="Andersen G.L."/>
            <person name="Banfield J.F."/>
        </authorList>
    </citation>
    <scope>NUCLEOTIDE SEQUENCE [LARGE SCALE GENOMIC DNA]</scope>
</reference>
<keyword evidence="1 3" id="KW-0812">Transmembrane</keyword>
<evidence type="ECO:0000313" key="3">
    <source>
        <dbReference type="EMBL" id="KUK76394.1"/>
    </source>
</evidence>
<evidence type="ECO:0000313" key="4">
    <source>
        <dbReference type="Proteomes" id="UP000053904"/>
    </source>
</evidence>
<dbReference type="AlphaFoldDB" id="A0A101HGP7"/>
<protein>
    <submittedName>
        <fullName evidence="3">Transmembrane(S)protein</fullName>
    </submittedName>
</protein>
<accession>A0A101HGP7</accession>
<feature type="transmembrane region" description="Helical" evidence="1">
    <location>
        <begin position="153"/>
        <end position="174"/>
    </location>
</feature>
<gene>
    <name evidence="3" type="ORF">XD93_0943</name>
</gene>
<proteinExistence type="predicted"/>
<keyword evidence="1" id="KW-0472">Membrane</keyword>
<organism evidence="3 4">
    <name type="scientific">candidate division WS6 bacterium 34_10</name>
    <dbReference type="NCBI Taxonomy" id="1641389"/>
    <lineage>
        <taxon>Bacteria</taxon>
        <taxon>Candidatus Dojkabacteria</taxon>
    </lineage>
</organism>
<sequence length="189" mass="21746">MKKFFLTLLLTILIFNPAYTLAQAEESERLITNTRYFDIVMQRLGQSAWNKAVTYEIYVTPKIDSQETQITWDSPKAIDISPKHPEFVDLYKDQTYTFRAKVKSSKEGKYEITANLIAWQHDTNYTSSVTDIVTFDSDLLVQPVDSSYTISLIAKYLIIFLLIGGIIYVATIYLKKGLKKLRVWLTPPA</sequence>
<keyword evidence="2" id="KW-0732">Signal</keyword>
<feature type="chain" id="PRO_5007096909" evidence="2">
    <location>
        <begin position="23"/>
        <end position="189"/>
    </location>
</feature>
<evidence type="ECO:0000256" key="2">
    <source>
        <dbReference type="SAM" id="SignalP"/>
    </source>
</evidence>
<keyword evidence="1" id="KW-1133">Transmembrane helix</keyword>
<dbReference type="EMBL" id="LGGO01000158">
    <property type="protein sequence ID" value="KUK76394.1"/>
    <property type="molecule type" value="Genomic_DNA"/>
</dbReference>
<evidence type="ECO:0000256" key="1">
    <source>
        <dbReference type="SAM" id="Phobius"/>
    </source>
</evidence>
<name>A0A101HGP7_9BACT</name>
<comment type="caution">
    <text evidence="3">The sequence shown here is derived from an EMBL/GenBank/DDBJ whole genome shotgun (WGS) entry which is preliminary data.</text>
</comment>